<dbReference type="Pfam" id="PF00271">
    <property type="entry name" value="Helicase_C"/>
    <property type="match status" value="1"/>
</dbReference>
<accession>A0A388SEU1</accession>
<evidence type="ECO:0000256" key="3">
    <source>
        <dbReference type="SAM" id="MobiDB-lite"/>
    </source>
</evidence>
<dbReference type="PROSITE" id="PS51194">
    <property type="entry name" value="HELICASE_CTER"/>
    <property type="match status" value="1"/>
</dbReference>
<dbReference type="InterPro" id="IPR027417">
    <property type="entry name" value="P-loop_NTPase"/>
</dbReference>
<proteinExistence type="predicted"/>
<dbReference type="GO" id="GO:0006289">
    <property type="term" value="P:nucleotide-excision repair"/>
    <property type="evidence" value="ECO:0007669"/>
    <property type="project" value="TreeGrafter"/>
</dbReference>
<dbReference type="PANTHER" id="PTHR47957">
    <property type="entry name" value="ATP-DEPENDENT HELICASE HRQ1"/>
    <property type="match status" value="1"/>
</dbReference>
<dbReference type="InterPro" id="IPR001650">
    <property type="entry name" value="Helicase_C-like"/>
</dbReference>
<keyword evidence="2" id="KW-0067">ATP-binding</keyword>
<dbReference type="InterPro" id="IPR018973">
    <property type="entry name" value="MZB"/>
</dbReference>
<feature type="domain" description="Helicase C-terminal" evidence="5">
    <location>
        <begin position="898"/>
        <end position="1076"/>
    </location>
</feature>
<evidence type="ECO:0000313" key="6">
    <source>
        <dbReference type="EMBL" id="GBO94796.1"/>
    </source>
</evidence>
<sequence length="1736" mass="195999">MIESYKSFSRSFTKIESEDIREKVNEELKAYWPEPLIQINPCYQTDRTVQEFCDHHVLHPECGAIFRDKHGKSLRLYLHQAQAIEFARKKESYIVTTGTGSGKSLAFFIPIINRILEEKATDPKPRTRAIILYPMNALANSQKEEIEKFLTNPGHPTPLTVARYTGQETEAEREVLRTNPPDILLTNYMMLELVLMRSPDRPIVQNCEGLEFLVLDELHTYRGRQGADVALLVRRLRSQLKADHLICIGTSATMSSAPERSEQNRAVSEVASKIFGTRIDANHVVNETLQGVTDAVEVDKISQADLHREVVSAASAHLKPLDFEGFKKNPLAEWLERKLSITDRFTRAMPQSVTTIVEHLSEAAGTDPETTEKALKHFLSQFGTENSIRTPEGRNPFPFKLHQFISGPGKVYVTLGEPGKRTITLDGQTSVADPEDSNKRIPLFEAYFCRDCGQEYIPVWITRTNEGAVVNVKPRSMDEMRAGDSTSYGYICPVTEGQLFTGEITDLPDEWLDPKNSERVKTSRRKDIPQRLTLSPEGFSSGIGTDFWLLTGKFKICVNCLHTYSANGRDKHRLTGLSGEGRSSATTIISLQILRQLYDMPLSDDKHKAFRKLLGFSDNRQDTALQAGHFNDFVSQLILRSGLIRALENETEPKRLPEIVDAICTVFRFNDEKDEAAKREYLLKPDTTTGQLLTKALSALRFSLSFQLLNELQDRGLYTSPSLERLHLLSVSYEGLENFCRDGANFGSNGALLELGPQKRFTLVKRFLDEVRHRLCISSIYFDPKEQDTARAREYGLLTPRWSFSSLSPESHHQTVGTAFVLNTNDRKAWSFGGTVKFTEKSGIIPTLGKLDIWDGIKDDTGAVIRSNRQAMHELLVDMTKALCQGGYLKPTQTKEGTYYQLVDSCVLWSKSKEPTDEKFNSYYRTLYLDVADTMATDGQALFDFEAEEHTAQVSAEERQDLEIRFRGGPEDEKKWNELHAGVPYKRLPVLYCSPTMELGIDISALNYVYMRNIPPTAANYVQRAGRAGRSGDQALSISYCSAMSPHDQWFFHKPEQMVQGVVKPPTMDLGNEALVRSHMHSIWMSAACIDLPITVSQVLDLAKPEDGYPVKEEIMESLTAPRVTEDAIVFGNAVASQLSLSEQSWYTDTYVESVMKSAPREFEASFDNWRALYRATLEQIRLVNETLGRYGITAEERDSAKSRWQDAQKQRELLESASLTSTNNDFYTYRYLASQAFLPGYNFPAMPLLAWIPDPSGSRNDSTVISRSRFLGLAEFGPRNVIYHRGRIYRVDRLKISVQAGGATASDNLATDSVIVCPHCGYAHVMNGTVYNECENCGNELHQENIIQGLYRVTMVETTEIQRITTIDENRQNQGFDMQTLYRFGDTKPERTEVMEGKKPLATISYAPAASIWRVNLGWKYRLNQKTKGFVINPLTGYWRNEGPDAEEKENKKEDKAQKNAKSQVIVPYVTDTRNILLFEPNVDLGEGEDRQVFMATLQAALKRAIEQYFEIESNEISIEPLPGNQDRKSLLIYETGEGGAGILREISKDPKTYLRALAREALSLMHYEFKNVKRLKVEDLVDTKESCADGCYSCLLTYFNQPEHELIHRRDPKVLEFLVGLANTEGTAAAPETVKLFPTSSDKNGESNTPMGHFQVWAVEYGYRVPDKIPKTFKALGLKFDGAYTDALCCVSFTPVSDDARESLADFGWDVLDLSNEDSWGTVMSTRPDLKSSN</sequence>
<protein>
    <submittedName>
        <fullName evidence="6">RNA helicase</fullName>
    </submittedName>
</protein>
<dbReference type="GO" id="GO:0005524">
    <property type="term" value="F:ATP binding"/>
    <property type="evidence" value="ECO:0007669"/>
    <property type="project" value="UniProtKB-KW"/>
</dbReference>
<dbReference type="InterPro" id="IPR014001">
    <property type="entry name" value="Helicase_ATP-bd"/>
</dbReference>
<dbReference type="CDD" id="cd17923">
    <property type="entry name" value="DEXHc_Hrq1-like"/>
    <property type="match status" value="1"/>
</dbReference>
<evidence type="ECO:0000256" key="2">
    <source>
        <dbReference type="ARBA" id="ARBA00022840"/>
    </source>
</evidence>
<gene>
    <name evidence="6" type="ORF">MESMUL_21500</name>
</gene>
<dbReference type="InterPro" id="IPR011545">
    <property type="entry name" value="DEAD/DEAH_box_helicase_dom"/>
</dbReference>
<name>A0A388SEU1_9BURK</name>
<dbReference type="SMART" id="SM00490">
    <property type="entry name" value="HELICc"/>
    <property type="match status" value="1"/>
</dbReference>
<keyword evidence="7" id="KW-1185">Reference proteome</keyword>
<evidence type="ECO:0000259" key="5">
    <source>
        <dbReference type="PROSITE" id="PS51194"/>
    </source>
</evidence>
<reference evidence="6 7" key="1">
    <citation type="journal article" date="2018" name="Int. J. Syst. Evol. Microbiol.">
        <title>Mesosutterella multiformis gen. nov., sp. nov., a member of the family Sutterellaceae and Sutterella megalosphaeroides sp. nov., isolated from human faeces.</title>
        <authorList>
            <person name="Sakamoto M."/>
            <person name="Ikeyama N."/>
            <person name="Kunihiro T."/>
            <person name="Iino T."/>
            <person name="Yuki M."/>
            <person name="Ohkuma M."/>
        </authorList>
    </citation>
    <scope>NUCLEOTIDE SEQUENCE [LARGE SCALE GENOMIC DNA]</scope>
    <source>
        <strain evidence="6 7">4NBBH2</strain>
    </source>
</reference>
<feature type="compositionally biased region" description="Basic and acidic residues" evidence="3">
    <location>
        <begin position="1450"/>
        <end position="1459"/>
    </location>
</feature>
<dbReference type="Gene3D" id="3.40.50.300">
    <property type="entry name" value="P-loop containing nucleotide triphosphate hydrolases"/>
    <property type="match status" value="2"/>
</dbReference>
<keyword evidence="6" id="KW-0347">Helicase</keyword>
<dbReference type="GO" id="GO:0036297">
    <property type="term" value="P:interstrand cross-link repair"/>
    <property type="evidence" value="ECO:0007669"/>
    <property type="project" value="TreeGrafter"/>
</dbReference>
<evidence type="ECO:0000313" key="7">
    <source>
        <dbReference type="Proteomes" id="UP000266091"/>
    </source>
</evidence>
<evidence type="ECO:0000259" key="4">
    <source>
        <dbReference type="PROSITE" id="PS51192"/>
    </source>
</evidence>
<keyword evidence="6" id="KW-0378">Hydrolase</keyword>
<dbReference type="SUPFAM" id="SSF52540">
    <property type="entry name" value="P-loop containing nucleoside triphosphate hydrolases"/>
    <property type="match status" value="2"/>
</dbReference>
<dbReference type="Proteomes" id="UP000266091">
    <property type="component" value="Unassembled WGS sequence"/>
</dbReference>
<dbReference type="PROSITE" id="PS51192">
    <property type="entry name" value="HELICASE_ATP_BIND_1"/>
    <property type="match status" value="1"/>
</dbReference>
<feature type="domain" description="Helicase ATP-binding" evidence="4">
    <location>
        <begin position="84"/>
        <end position="272"/>
    </location>
</feature>
<dbReference type="PANTHER" id="PTHR47957:SF3">
    <property type="entry name" value="ATP-DEPENDENT HELICASE HRQ1"/>
    <property type="match status" value="1"/>
</dbReference>
<dbReference type="Pfam" id="PF00270">
    <property type="entry name" value="DEAD"/>
    <property type="match status" value="1"/>
</dbReference>
<dbReference type="Pfam" id="PF09369">
    <property type="entry name" value="MZB"/>
    <property type="match status" value="1"/>
</dbReference>
<dbReference type="EMBL" id="BGZJ01000002">
    <property type="protein sequence ID" value="GBO94796.1"/>
    <property type="molecule type" value="Genomic_DNA"/>
</dbReference>
<organism evidence="6 7">
    <name type="scientific">Mesosutterella multiformis</name>
    <dbReference type="NCBI Taxonomy" id="2259133"/>
    <lineage>
        <taxon>Bacteria</taxon>
        <taxon>Pseudomonadati</taxon>
        <taxon>Pseudomonadota</taxon>
        <taxon>Betaproteobacteria</taxon>
        <taxon>Burkholderiales</taxon>
        <taxon>Sutterellaceae</taxon>
        <taxon>Mesosutterella</taxon>
    </lineage>
</organism>
<dbReference type="GO" id="GO:0003676">
    <property type="term" value="F:nucleic acid binding"/>
    <property type="evidence" value="ECO:0007669"/>
    <property type="project" value="InterPro"/>
</dbReference>
<feature type="region of interest" description="Disordered" evidence="3">
    <location>
        <begin position="1442"/>
        <end position="1461"/>
    </location>
</feature>
<comment type="caution">
    <text evidence="6">The sequence shown here is derived from an EMBL/GenBank/DDBJ whole genome shotgun (WGS) entry which is preliminary data.</text>
</comment>
<keyword evidence="1" id="KW-0547">Nucleotide-binding</keyword>
<dbReference type="SMART" id="SM00487">
    <property type="entry name" value="DEXDc"/>
    <property type="match status" value="1"/>
</dbReference>
<dbReference type="GO" id="GO:0043138">
    <property type="term" value="F:3'-5' DNA helicase activity"/>
    <property type="evidence" value="ECO:0007669"/>
    <property type="project" value="TreeGrafter"/>
</dbReference>
<evidence type="ECO:0000256" key="1">
    <source>
        <dbReference type="ARBA" id="ARBA00022741"/>
    </source>
</evidence>